<dbReference type="EMBL" id="JACRTF010000001">
    <property type="protein sequence ID" value="MBC8594421.1"/>
    <property type="molecule type" value="Genomic_DNA"/>
</dbReference>
<dbReference type="RefSeq" id="WP_262435512.1">
    <property type="nucleotide sequence ID" value="NZ_JACRTF010000001.1"/>
</dbReference>
<keyword evidence="1 4" id="KW-0808">Transferase</keyword>
<proteinExistence type="predicted"/>
<dbReference type="NCBIfam" id="NF007853">
    <property type="entry name" value="PRK10562.1"/>
    <property type="match status" value="1"/>
</dbReference>
<feature type="domain" description="N-acetyltransferase" evidence="3">
    <location>
        <begin position="1"/>
        <end position="143"/>
    </location>
</feature>
<dbReference type="PROSITE" id="PS51186">
    <property type="entry name" value="GNAT"/>
    <property type="match status" value="1"/>
</dbReference>
<dbReference type="GO" id="GO:0016747">
    <property type="term" value="F:acyltransferase activity, transferring groups other than amino-acyl groups"/>
    <property type="evidence" value="ECO:0007669"/>
    <property type="project" value="InterPro"/>
</dbReference>
<organism evidence="4 5">
    <name type="scientific">Jilunia laotingensis</name>
    <dbReference type="NCBI Taxonomy" id="2763675"/>
    <lineage>
        <taxon>Bacteria</taxon>
        <taxon>Pseudomonadati</taxon>
        <taxon>Bacteroidota</taxon>
        <taxon>Bacteroidia</taxon>
        <taxon>Bacteroidales</taxon>
        <taxon>Bacteroidaceae</taxon>
        <taxon>Jilunia</taxon>
    </lineage>
</organism>
<evidence type="ECO:0000313" key="4">
    <source>
        <dbReference type="EMBL" id="MBC8594421.1"/>
    </source>
</evidence>
<protein>
    <submittedName>
        <fullName evidence="4">N-acetyltransferase</fullName>
        <ecNumber evidence="4">2.3.1.-</ecNumber>
    </submittedName>
</protein>
<dbReference type="PANTHER" id="PTHR43800">
    <property type="entry name" value="PEPTIDYL-LYSINE N-ACETYLTRANSFERASE YJAB"/>
    <property type="match status" value="1"/>
</dbReference>
<dbReference type="SUPFAM" id="SSF55729">
    <property type="entry name" value="Acyl-CoA N-acyltransferases (Nat)"/>
    <property type="match status" value="1"/>
</dbReference>
<keyword evidence="5" id="KW-1185">Reference proteome</keyword>
<dbReference type="Proteomes" id="UP000651085">
    <property type="component" value="Unassembled WGS sequence"/>
</dbReference>
<dbReference type="InterPro" id="IPR000182">
    <property type="entry name" value="GNAT_dom"/>
</dbReference>
<dbReference type="Pfam" id="PF13508">
    <property type="entry name" value="Acetyltransf_7"/>
    <property type="match status" value="1"/>
</dbReference>
<evidence type="ECO:0000256" key="1">
    <source>
        <dbReference type="ARBA" id="ARBA00022679"/>
    </source>
</evidence>
<dbReference type="PANTHER" id="PTHR43800:SF1">
    <property type="entry name" value="PEPTIDYL-LYSINE N-ACETYLTRANSFERASE YJAB"/>
    <property type="match status" value="1"/>
</dbReference>
<dbReference type="AlphaFoldDB" id="A0A926IR35"/>
<evidence type="ECO:0000313" key="5">
    <source>
        <dbReference type="Proteomes" id="UP000651085"/>
    </source>
</evidence>
<dbReference type="CDD" id="cd04301">
    <property type="entry name" value="NAT_SF"/>
    <property type="match status" value="1"/>
</dbReference>
<comment type="caution">
    <text evidence="4">The sequence shown here is derived from an EMBL/GenBank/DDBJ whole genome shotgun (WGS) entry which is preliminary data.</text>
</comment>
<evidence type="ECO:0000259" key="3">
    <source>
        <dbReference type="PROSITE" id="PS51186"/>
    </source>
</evidence>
<name>A0A926IR35_9BACT</name>
<accession>A0A926IR35</accession>
<dbReference type="Gene3D" id="3.40.630.30">
    <property type="match status" value="1"/>
</dbReference>
<keyword evidence="2 4" id="KW-0012">Acyltransferase</keyword>
<dbReference type="EC" id="2.3.1.-" evidence="4"/>
<gene>
    <name evidence="4" type="ORF">H8744_14480</name>
</gene>
<sequence length="143" mass="16868">MIRCYSSQDTDRVVRIWLEASILAHHFVPALYWIGKEEDMRNQYLPLSQIYVFEEEESKVVQGFVAMVNNYLAALFVIPEVQGRGIGRSLMEYVKALHGEITLRVYVKNEHAVLFYEKLGYDIIEEQLDIETGEREYVMKWEK</sequence>
<evidence type="ECO:0000256" key="2">
    <source>
        <dbReference type="ARBA" id="ARBA00023315"/>
    </source>
</evidence>
<reference evidence="4" key="1">
    <citation type="submission" date="2020-08" db="EMBL/GenBank/DDBJ databases">
        <title>Genome public.</title>
        <authorList>
            <person name="Liu C."/>
            <person name="Sun Q."/>
        </authorList>
    </citation>
    <scope>NUCLEOTIDE SEQUENCE</scope>
    <source>
        <strain evidence="4">N12</strain>
    </source>
</reference>
<dbReference type="InterPro" id="IPR016181">
    <property type="entry name" value="Acyl_CoA_acyltransferase"/>
</dbReference>